<feature type="domain" description="Methyl-accepting transducer" evidence="7">
    <location>
        <begin position="603"/>
        <end position="832"/>
    </location>
</feature>
<evidence type="ECO:0000313" key="10">
    <source>
        <dbReference type="Proteomes" id="UP000194798"/>
    </source>
</evidence>
<dbReference type="CDD" id="cd00130">
    <property type="entry name" value="PAS"/>
    <property type="match status" value="1"/>
</dbReference>
<dbReference type="PRINTS" id="PR00260">
    <property type="entry name" value="CHEMTRNSDUCR"/>
</dbReference>
<comment type="subcellular location">
    <subcellularLocation>
        <location evidence="1">Membrane</location>
    </subcellularLocation>
</comment>
<dbReference type="EMBL" id="MSLT01000012">
    <property type="protein sequence ID" value="OUD14248.1"/>
    <property type="molecule type" value="Genomic_DNA"/>
</dbReference>
<dbReference type="GO" id="GO:0004888">
    <property type="term" value="F:transmembrane signaling receptor activity"/>
    <property type="evidence" value="ECO:0007669"/>
    <property type="project" value="InterPro"/>
</dbReference>
<keyword evidence="3 5" id="KW-0807">Transducer</keyword>
<keyword evidence="10" id="KW-1185">Reference proteome</keyword>
<dbReference type="InterPro" id="IPR035965">
    <property type="entry name" value="PAS-like_dom_sf"/>
</dbReference>
<evidence type="ECO:0000313" key="9">
    <source>
        <dbReference type="EMBL" id="OUD14248.1"/>
    </source>
</evidence>
<dbReference type="Gene3D" id="3.30.450.20">
    <property type="entry name" value="PAS domain"/>
    <property type="match status" value="2"/>
</dbReference>
<feature type="domain" description="HAMP" evidence="8">
    <location>
        <begin position="324"/>
        <end position="376"/>
    </location>
</feature>
<reference evidence="9 10" key="1">
    <citation type="submission" date="2016-12" db="EMBL/GenBank/DDBJ databases">
        <title>Thioflexothrix psekupsii D3 genome sequencing and assembly.</title>
        <authorList>
            <person name="Fomenkov A."/>
            <person name="Vincze T."/>
            <person name="Grabovich M."/>
            <person name="Anton B.P."/>
            <person name="Dubinina G."/>
            <person name="Orlova M."/>
            <person name="Belousova E."/>
            <person name="Roberts R.J."/>
        </authorList>
    </citation>
    <scope>NUCLEOTIDE SEQUENCE [LARGE SCALE GENOMIC DNA]</scope>
    <source>
        <strain evidence="9">D3</strain>
    </source>
</reference>
<dbReference type="InterPro" id="IPR051310">
    <property type="entry name" value="MCP_chemotaxis"/>
</dbReference>
<dbReference type="RefSeq" id="WP_086488030.1">
    <property type="nucleotide sequence ID" value="NZ_MSLT01000012.1"/>
</dbReference>
<evidence type="ECO:0000256" key="3">
    <source>
        <dbReference type="ARBA" id="ARBA00023224"/>
    </source>
</evidence>
<name>A0A251X862_9GAMM</name>
<evidence type="ECO:0000256" key="6">
    <source>
        <dbReference type="SAM" id="Phobius"/>
    </source>
</evidence>
<evidence type="ECO:0000259" key="8">
    <source>
        <dbReference type="PROSITE" id="PS50885"/>
    </source>
</evidence>
<organism evidence="9 10">
    <name type="scientific">Thioflexithrix psekupsensis</name>
    <dbReference type="NCBI Taxonomy" id="1570016"/>
    <lineage>
        <taxon>Bacteria</taxon>
        <taxon>Pseudomonadati</taxon>
        <taxon>Pseudomonadota</taxon>
        <taxon>Gammaproteobacteria</taxon>
        <taxon>Thiotrichales</taxon>
        <taxon>Thioflexithrix</taxon>
    </lineage>
</organism>
<dbReference type="OrthoDB" id="6433966at2"/>
<dbReference type="SMART" id="SM00283">
    <property type="entry name" value="MA"/>
    <property type="match status" value="1"/>
</dbReference>
<dbReference type="PROSITE" id="PS50885">
    <property type="entry name" value="HAMP"/>
    <property type="match status" value="2"/>
</dbReference>
<accession>A0A251X862</accession>
<dbReference type="Gene3D" id="1.10.287.950">
    <property type="entry name" value="Methyl-accepting chemotaxis protein"/>
    <property type="match status" value="1"/>
</dbReference>
<proteinExistence type="inferred from homology"/>
<evidence type="ECO:0000256" key="4">
    <source>
        <dbReference type="ARBA" id="ARBA00029447"/>
    </source>
</evidence>
<dbReference type="SMART" id="SM00304">
    <property type="entry name" value="HAMP"/>
    <property type="match status" value="2"/>
</dbReference>
<evidence type="ECO:0000256" key="5">
    <source>
        <dbReference type="PROSITE-ProRule" id="PRU00284"/>
    </source>
</evidence>
<dbReference type="InterPro" id="IPR004090">
    <property type="entry name" value="Chemotax_Me-accpt_rcpt"/>
</dbReference>
<dbReference type="Pfam" id="PF18947">
    <property type="entry name" value="HAMP_2"/>
    <property type="match status" value="1"/>
</dbReference>
<dbReference type="Gene3D" id="6.10.340.10">
    <property type="match status" value="1"/>
</dbReference>
<dbReference type="SMART" id="SM00091">
    <property type="entry name" value="PAS"/>
    <property type="match status" value="1"/>
</dbReference>
<dbReference type="Pfam" id="PF13188">
    <property type="entry name" value="PAS_8"/>
    <property type="match status" value="1"/>
</dbReference>
<dbReference type="SUPFAM" id="SSF58104">
    <property type="entry name" value="Methyl-accepting chemotaxis protein (MCP) signaling domain"/>
    <property type="match status" value="1"/>
</dbReference>
<dbReference type="Proteomes" id="UP000194798">
    <property type="component" value="Unassembled WGS sequence"/>
</dbReference>
<dbReference type="InterPro" id="IPR004089">
    <property type="entry name" value="MCPsignal_dom"/>
</dbReference>
<evidence type="ECO:0000256" key="2">
    <source>
        <dbReference type="ARBA" id="ARBA00022481"/>
    </source>
</evidence>
<keyword evidence="6" id="KW-0812">Transmembrane</keyword>
<dbReference type="GO" id="GO:0005886">
    <property type="term" value="C:plasma membrane"/>
    <property type="evidence" value="ECO:0007669"/>
    <property type="project" value="TreeGrafter"/>
</dbReference>
<dbReference type="Pfam" id="PF00015">
    <property type="entry name" value="MCPsignal"/>
    <property type="match status" value="1"/>
</dbReference>
<dbReference type="FunFam" id="1.10.287.950:FF:000001">
    <property type="entry name" value="Methyl-accepting chemotaxis sensory transducer"/>
    <property type="match status" value="1"/>
</dbReference>
<feature type="transmembrane region" description="Helical" evidence="6">
    <location>
        <begin position="300"/>
        <end position="318"/>
    </location>
</feature>
<dbReference type="CDD" id="cd11386">
    <property type="entry name" value="MCP_signal"/>
    <property type="match status" value="1"/>
</dbReference>
<keyword evidence="6" id="KW-0472">Membrane</keyword>
<dbReference type="Pfam" id="PF00672">
    <property type="entry name" value="HAMP"/>
    <property type="match status" value="1"/>
</dbReference>
<dbReference type="SUPFAM" id="SSF158472">
    <property type="entry name" value="HAMP domain-like"/>
    <property type="match status" value="1"/>
</dbReference>
<feature type="transmembrane region" description="Helical" evidence="6">
    <location>
        <begin position="17"/>
        <end position="38"/>
    </location>
</feature>
<keyword evidence="6" id="KW-1133">Transmembrane helix</keyword>
<dbReference type="InterPro" id="IPR003660">
    <property type="entry name" value="HAMP_dom"/>
</dbReference>
<evidence type="ECO:0000259" key="7">
    <source>
        <dbReference type="PROSITE" id="PS50111"/>
    </source>
</evidence>
<dbReference type="PANTHER" id="PTHR43531">
    <property type="entry name" value="PROTEIN ICFG"/>
    <property type="match status" value="1"/>
</dbReference>
<evidence type="ECO:0008006" key="11">
    <source>
        <dbReference type="Google" id="ProtNLM"/>
    </source>
</evidence>
<sequence>MKSLFTYYTNLSLQKRLMVAVTTLIFLMVALMTSFVNFRLYHSTLEHAQQIAREAAYHYSHFIEQSLETRLSEAKTLSTVLSALIKTQDVKINQDNIALILPSFLQQHESQIGILLLLDSSLQATKNDYYWRKNATDAMPSVSNIPESYRPLYQQLAQTKKIMWFNPSAHFDLTLIPILGEKGEFLGALGIEIALSEWQRKIEQMDIKGFPDAYATLFDEEGLVIASKNHTRYRQSITTYQEPDFTQKVLGKDHFYLNRHSQLLQQNILTYGVKLDLEGHLWTMTVNIPHTYLFSEMERLLWGIIMIAVMTLIMAILLSSRLARSVVLPLKRAIAVSQEIAQGRLDTSIPKESSPEMTQLMSAFADMQVRLKEQQDREHHIIDSALRINAALNNVTTGVMITNLQGRVIYANQAAIHLFKEKQELIRNDLPQFNADHLLGAGLDMFHAHPEVIHQRLLALKTSQRVTMEGKNYNLESHITPVVNEQNERLGWVTEFKDRTDELAIEREIDAVVQAAASGNFDLRITLNPRSHFFYTLSEGVNKVLNYNQAIIRDLNRVFSALAKGNLSQSIEGNYSGALNDLKIDINDTIEKLTRVMADIKQTVELVSQASNDIARGNSSLNERTLQQSEALQQTAASMEQMTRTVQQNTHNASIASELAQQAYDKARDGTQVLNRAITAMQRIQSSSQQITDIISVIDDIAFQTNLLALNAAIEAARAGEQGRGFGVVATEVRYLAQRSATAAREISALIHDTVKQVAEGDQWVNTSGKTLVDIMEAVKQSSDIIAEIAHAGQQQIAGIHQVNKAITQMDNMTQQNVIMVEQAAEASHSLHQQAVTLENHVNFFQTKWCQ</sequence>
<keyword evidence="2" id="KW-0488">Methylation</keyword>
<comment type="caution">
    <text evidence="9">The sequence shown here is derived from an EMBL/GenBank/DDBJ whole genome shotgun (WGS) entry which is preliminary data.</text>
</comment>
<dbReference type="GO" id="GO:0007165">
    <property type="term" value="P:signal transduction"/>
    <property type="evidence" value="ECO:0007669"/>
    <property type="project" value="UniProtKB-KW"/>
</dbReference>
<dbReference type="AlphaFoldDB" id="A0A251X862"/>
<dbReference type="SUPFAM" id="SSF55785">
    <property type="entry name" value="PYP-like sensor domain (PAS domain)"/>
    <property type="match status" value="1"/>
</dbReference>
<dbReference type="PROSITE" id="PS50111">
    <property type="entry name" value="CHEMOTAXIS_TRANSDUC_2"/>
    <property type="match status" value="1"/>
</dbReference>
<evidence type="ECO:0000256" key="1">
    <source>
        <dbReference type="ARBA" id="ARBA00004370"/>
    </source>
</evidence>
<gene>
    <name evidence="9" type="ORF">TPSD3_07940</name>
</gene>
<comment type="similarity">
    <text evidence="4">Belongs to the methyl-accepting chemotaxis (MCP) protein family.</text>
</comment>
<dbReference type="GO" id="GO:0006935">
    <property type="term" value="P:chemotaxis"/>
    <property type="evidence" value="ECO:0007669"/>
    <property type="project" value="UniProtKB-KW"/>
</dbReference>
<dbReference type="PANTHER" id="PTHR43531:SF14">
    <property type="entry name" value="METHYL-ACCEPTING CHEMOTAXIS PROTEIN I-RELATED"/>
    <property type="match status" value="1"/>
</dbReference>
<dbReference type="CDD" id="cd06225">
    <property type="entry name" value="HAMP"/>
    <property type="match status" value="1"/>
</dbReference>
<feature type="domain" description="HAMP" evidence="8">
    <location>
        <begin position="552"/>
        <end position="598"/>
    </location>
</feature>
<protein>
    <recommendedName>
        <fullName evidence="11">Chemotaxis protein</fullName>
    </recommendedName>
</protein>
<dbReference type="InterPro" id="IPR000014">
    <property type="entry name" value="PAS"/>
</dbReference>